<dbReference type="InterPro" id="IPR003439">
    <property type="entry name" value="ABC_transporter-like_ATP-bd"/>
</dbReference>
<evidence type="ECO:0000256" key="1">
    <source>
        <dbReference type="ARBA" id="ARBA00022741"/>
    </source>
</evidence>
<protein>
    <recommendedName>
        <fullName evidence="4">ABC transporter domain-containing protein</fullName>
    </recommendedName>
</protein>
<dbReference type="InterPro" id="IPR050334">
    <property type="entry name" value="Molybdenum_import_ModC"/>
</dbReference>
<feature type="region of interest" description="Disordered" evidence="3">
    <location>
        <begin position="23"/>
        <end position="72"/>
    </location>
</feature>
<feature type="domain" description="ABC transporter" evidence="4">
    <location>
        <begin position="162"/>
        <end position="366"/>
    </location>
</feature>
<organism evidence="5 6">
    <name type="scientific">Lineolata rhizophorae</name>
    <dbReference type="NCBI Taxonomy" id="578093"/>
    <lineage>
        <taxon>Eukaryota</taxon>
        <taxon>Fungi</taxon>
        <taxon>Dikarya</taxon>
        <taxon>Ascomycota</taxon>
        <taxon>Pezizomycotina</taxon>
        <taxon>Dothideomycetes</taxon>
        <taxon>Dothideomycetes incertae sedis</taxon>
        <taxon>Lineolatales</taxon>
        <taxon>Lineolataceae</taxon>
        <taxon>Lineolata</taxon>
    </lineage>
</organism>
<reference evidence="5" key="1">
    <citation type="journal article" date="2020" name="Stud. Mycol.">
        <title>101 Dothideomycetes genomes: a test case for predicting lifestyles and emergence of pathogens.</title>
        <authorList>
            <person name="Haridas S."/>
            <person name="Albert R."/>
            <person name="Binder M."/>
            <person name="Bloem J."/>
            <person name="Labutti K."/>
            <person name="Salamov A."/>
            <person name="Andreopoulos B."/>
            <person name="Baker S."/>
            <person name="Barry K."/>
            <person name="Bills G."/>
            <person name="Bluhm B."/>
            <person name="Cannon C."/>
            <person name="Castanera R."/>
            <person name="Culley D."/>
            <person name="Daum C."/>
            <person name="Ezra D."/>
            <person name="Gonzalez J."/>
            <person name="Henrissat B."/>
            <person name="Kuo A."/>
            <person name="Liang C."/>
            <person name="Lipzen A."/>
            <person name="Lutzoni F."/>
            <person name="Magnuson J."/>
            <person name="Mondo S."/>
            <person name="Nolan M."/>
            <person name="Ohm R."/>
            <person name="Pangilinan J."/>
            <person name="Park H.-J."/>
            <person name="Ramirez L."/>
            <person name="Alfaro M."/>
            <person name="Sun H."/>
            <person name="Tritt A."/>
            <person name="Yoshinaga Y."/>
            <person name="Zwiers L.-H."/>
            <person name="Turgeon B."/>
            <person name="Goodwin S."/>
            <person name="Spatafora J."/>
            <person name="Crous P."/>
            <person name="Grigoriev I."/>
        </authorList>
    </citation>
    <scope>NUCLEOTIDE SEQUENCE</scope>
    <source>
        <strain evidence="5">ATCC 16933</strain>
    </source>
</reference>
<evidence type="ECO:0000313" key="6">
    <source>
        <dbReference type="Proteomes" id="UP000799766"/>
    </source>
</evidence>
<dbReference type="GO" id="GO:0016887">
    <property type="term" value="F:ATP hydrolysis activity"/>
    <property type="evidence" value="ECO:0007669"/>
    <property type="project" value="InterPro"/>
</dbReference>
<evidence type="ECO:0000256" key="3">
    <source>
        <dbReference type="SAM" id="MobiDB-lite"/>
    </source>
</evidence>
<dbReference type="Pfam" id="PF00005">
    <property type="entry name" value="ABC_tran"/>
    <property type="match status" value="2"/>
</dbReference>
<sequence length="878" mass="97064">MWSSGRHTDAGNGRWTSAYRCARRQGRGGAQRSAPARLRQHHEAREARPRARRAMRVPRPRRHPAKPPSKPPIVRIASATFYRHHPAAVPPPSTPGGLGHHGAANPPLFPNCSFTLQSRPVYYAPELWAVLSASSAAATAFFEVLRGQHHCAPQGARSYPFLSHPDIVKRHGRALDPLTAIKYVGFDAQRGGLGGSATRGAYLSQRYESHREVDDFSVRAYLDGHTQLNMDERLWAREKPPERLLARVVDQLRLRDLLDMPVSSLSNGQTRRARIAKALLGEPELLLIDAPFMGLDPPTAEELSGLLYNMAFAREPRVLLSARTPDQVPEWVTHLVQLDADYRVVLQGSRYRTLAKILNSHLVKGTKGLSHKKRMFEKVLQEGADAESLGLKYCMKSDDEATDDVAPDRVVSKDGFPERDQRRPTLGDPVVEMEGVKVQYGDQTALGGWNQPVEGSPEPKQGLWWTVRRGQRWGIFGPNGSGKTTLLSLLTSDHPQSYSAPMRLFQQSRLPKPGAPGLSYFDIQKLTGHSSPEVHTYFPRQLTVRQTVESAWADTPLSKPALDYAADLKVEACLRWFDPELNPSYAPSAVRELTQFPSASASLRAVQATKIRRALEAEAADPARLDWADALRFADLPFAAQRVALFLRAVVRHPDLLVLDEAFSGMDPAARNKCLLFLAHGERRTVRSEMVDAGEGEGAGERGGRERGLVVAESFVSRFGLAKMEGLLDRQALLVVSHNMVEVPGCVREWLCLPEPGKGAPRFGRLHGALELDPSGWRTIWGMNASLVLAIASSLAAADNGACEHNTLYCGKTLVDTYDWTYEEIRDQSGARTIAWNPNVIRETLYRCDETTKALGGGLDPMYPCTDCVDKGGGDWCA</sequence>
<dbReference type="PANTHER" id="PTHR43514">
    <property type="entry name" value="ABC TRANSPORTER I FAMILY MEMBER 10"/>
    <property type="match status" value="1"/>
</dbReference>
<proteinExistence type="predicted"/>
<dbReference type="GO" id="GO:0005524">
    <property type="term" value="F:ATP binding"/>
    <property type="evidence" value="ECO:0007669"/>
    <property type="project" value="UniProtKB-KW"/>
</dbReference>
<dbReference type="InterPro" id="IPR003593">
    <property type="entry name" value="AAA+_ATPase"/>
</dbReference>
<evidence type="ECO:0000313" key="5">
    <source>
        <dbReference type="EMBL" id="KAF2458859.1"/>
    </source>
</evidence>
<keyword evidence="1" id="KW-0547">Nucleotide-binding</keyword>
<gene>
    <name evidence="5" type="ORF">BDY21DRAFT_362397</name>
</gene>
<dbReference type="SMART" id="SM00382">
    <property type="entry name" value="AAA"/>
    <property type="match status" value="1"/>
</dbReference>
<dbReference type="PROSITE" id="PS50893">
    <property type="entry name" value="ABC_TRANSPORTER_2"/>
    <property type="match status" value="2"/>
</dbReference>
<dbReference type="EMBL" id="MU001676">
    <property type="protein sequence ID" value="KAF2458859.1"/>
    <property type="molecule type" value="Genomic_DNA"/>
</dbReference>
<keyword evidence="6" id="KW-1185">Reference proteome</keyword>
<name>A0A6A6P4P4_9PEZI</name>
<dbReference type="AlphaFoldDB" id="A0A6A6P4P4"/>
<dbReference type="Proteomes" id="UP000799766">
    <property type="component" value="Unassembled WGS sequence"/>
</dbReference>
<dbReference type="OrthoDB" id="10255969at2759"/>
<feature type="domain" description="ABC transporter" evidence="4">
    <location>
        <begin position="438"/>
        <end position="763"/>
    </location>
</feature>
<evidence type="ECO:0000256" key="2">
    <source>
        <dbReference type="ARBA" id="ARBA00022840"/>
    </source>
</evidence>
<keyword evidence="2" id="KW-0067">ATP-binding</keyword>
<dbReference type="PANTHER" id="PTHR43514:SF4">
    <property type="entry name" value="ABC TRANSPORTER I FAMILY MEMBER 10"/>
    <property type="match status" value="1"/>
</dbReference>
<dbReference type="Gene3D" id="3.40.50.300">
    <property type="entry name" value="P-loop containing nucleotide triphosphate hydrolases"/>
    <property type="match status" value="2"/>
</dbReference>
<accession>A0A6A6P4P4</accession>
<dbReference type="GO" id="GO:0005739">
    <property type="term" value="C:mitochondrion"/>
    <property type="evidence" value="ECO:0007669"/>
    <property type="project" value="TreeGrafter"/>
</dbReference>
<dbReference type="InterPro" id="IPR027417">
    <property type="entry name" value="P-loop_NTPase"/>
</dbReference>
<evidence type="ECO:0000259" key="4">
    <source>
        <dbReference type="PROSITE" id="PS50893"/>
    </source>
</evidence>
<feature type="compositionally biased region" description="Basic residues" evidence="3">
    <location>
        <begin position="50"/>
        <end position="65"/>
    </location>
</feature>
<dbReference type="SUPFAM" id="SSF52540">
    <property type="entry name" value="P-loop containing nucleoside triphosphate hydrolases"/>
    <property type="match status" value="2"/>
</dbReference>